<organism evidence="1 2">
    <name type="scientific">Amanita thiersii Skay4041</name>
    <dbReference type="NCBI Taxonomy" id="703135"/>
    <lineage>
        <taxon>Eukaryota</taxon>
        <taxon>Fungi</taxon>
        <taxon>Dikarya</taxon>
        <taxon>Basidiomycota</taxon>
        <taxon>Agaricomycotina</taxon>
        <taxon>Agaricomycetes</taxon>
        <taxon>Agaricomycetidae</taxon>
        <taxon>Agaricales</taxon>
        <taxon>Pluteineae</taxon>
        <taxon>Amanitaceae</taxon>
        <taxon>Amanita</taxon>
    </lineage>
</organism>
<evidence type="ECO:0008006" key="3">
    <source>
        <dbReference type="Google" id="ProtNLM"/>
    </source>
</evidence>
<name>A0A2A9NGS7_9AGAR</name>
<dbReference type="PANTHER" id="PTHR45786:SF74">
    <property type="entry name" value="ATP-DEPENDENT DNA HELICASE"/>
    <property type="match status" value="1"/>
</dbReference>
<evidence type="ECO:0000313" key="2">
    <source>
        <dbReference type="Proteomes" id="UP000242287"/>
    </source>
</evidence>
<protein>
    <recommendedName>
        <fullName evidence="3">Helitron helicase-like domain-containing protein</fullName>
    </recommendedName>
</protein>
<reference evidence="1 2" key="1">
    <citation type="submission" date="2014-02" db="EMBL/GenBank/DDBJ databases">
        <title>Transposable element dynamics among asymbiotic and ectomycorrhizal Amanita fungi.</title>
        <authorList>
            <consortium name="DOE Joint Genome Institute"/>
            <person name="Hess J."/>
            <person name="Skrede I."/>
            <person name="Wolfe B."/>
            <person name="LaButti K."/>
            <person name="Ohm R.A."/>
            <person name="Grigoriev I.V."/>
            <person name="Pringle A."/>
        </authorList>
    </citation>
    <scope>NUCLEOTIDE SEQUENCE [LARGE SCALE GENOMIC DNA]</scope>
    <source>
        <strain evidence="1 2">SKay4041</strain>
    </source>
</reference>
<sequence>MDIECRDCRAMHWNCEKLTSSSNQHPRFGTCCLQGKIALPILQPLPVELLQLYDGTSNHCNHFLQHINSYNNAFAMVSIGHRRVPLGPGPETFIVQGEVRHRMGSLLPEPGHVSVYAQLYFVTPEEALELCVNPPPGSNRAPLRREIVQILQDMLHRNNHYVGLYKSAYERLQRDNFPLELQVNLHFEPTRDQRCFNLPSADEVAVVIPNENDLANHRDIVLFSHAGPLRRISEIHPAYQPLHYVLLFP</sequence>
<keyword evidence="2" id="KW-1185">Reference proteome</keyword>
<dbReference type="AlphaFoldDB" id="A0A2A9NGS7"/>
<feature type="non-terminal residue" evidence="1">
    <location>
        <position position="249"/>
    </location>
</feature>
<dbReference type="STRING" id="703135.A0A2A9NGS7"/>
<accession>A0A2A9NGS7</accession>
<evidence type="ECO:0000313" key="1">
    <source>
        <dbReference type="EMBL" id="PFH46922.1"/>
    </source>
</evidence>
<dbReference type="OrthoDB" id="2272314at2759"/>
<dbReference type="PANTHER" id="PTHR45786">
    <property type="entry name" value="DNA BINDING PROTEIN-LIKE"/>
    <property type="match status" value="1"/>
</dbReference>
<dbReference type="EMBL" id="KZ302148">
    <property type="protein sequence ID" value="PFH46922.1"/>
    <property type="molecule type" value="Genomic_DNA"/>
</dbReference>
<dbReference type="Proteomes" id="UP000242287">
    <property type="component" value="Unassembled WGS sequence"/>
</dbReference>
<proteinExistence type="predicted"/>
<gene>
    <name evidence="1" type="ORF">AMATHDRAFT_110458</name>
</gene>